<dbReference type="AlphaFoldDB" id="X0XNZ9"/>
<proteinExistence type="predicted"/>
<comment type="caution">
    <text evidence="1">The sequence shown here is derived from an EMBL/GenBank/DDBJ whole genome shotgun (WGS) entry which is preliminary data.</text>
</comment>
<name>X0XNZ9_9ZZZZ</name>
<organism evidence="1">
    <name type="scientific">marine sediment metagenome</name>
    <dbReference type="NCBI Taxonomy" id="412755"/>
    <lineage>
        <taxon>unclassified sequences</taxon>
        <taxon>metagenomes</taxon>
        <taxon>ecological metagenomes</taxon>
    </lineage>
</organism>
<sequence>NTVMFADAAMARSDADGEYLIEYSFAQPPYYHDGTQVKPDWGVPIPSMHFRHHGEANVAWCDGHVDQREMSFSYPGVTYYGAEPEKWNIGWFGPQDNSLFGEP</sequence>
<gene>
    <name evidence="1" type="ORF">S01H1_69234</name>
</gene>
<accession>X0XNZ9</accession>
<evidence type="ECO:0000313" key="1">
    <source>
        <dbReference type="EMBL" id="GAG38373.1"/>
    </source>
</evidence>
<feature type="non-terminal residue" evidence="1">
    <location>
        <position position="1"/>
    </location>
</feature>
<dbReference type="EMBL" id="BARS01045952">
    <property type="protein sequence ID" value="GAG38373.1"/>
    <property type="molecule type" value="Genomic_DNA"/>
</dbReference>
<reference evidence="1" key="1">
    <citation type="journal article" date="2014" name="Front. Microbiol.">
        <title>High frequency of phylogenetically diverse reductive dehalogenase-homologous genes in deep subseafloor sedimentary metagenomes.</title>
        <authorList>
            <person name="Kawai M."/>
            <person name="Futagami T."/>
            <person name="Toyoda A."/>
            <person name="Takaki Y."/>
            <person name="Nishi S."/>
            <person name="Hori S."/>
            <person name="Arai W."/>
            <person name="Tsubouchi T."/>
            <person name="Morono Y."/>
            <person name="Uchiyama I."/>
            <person name="Ito T."/>
            <person name="Fujiyama A."/>
            <person name="Inagaki F."/>
            <person name="Takami H."/>
        </authorList>
    </citation>
    <scope>NUCLEOTIDE SEQUENCE</scope>
    <source>
        <strain evidence="1">Expedition CK06-06</strain>
    </source>
</reference>
<protein>
    <submittedName>
        <fullName evidence="1">Uncharacterized protein</fullName>
    </submittedName>
</protein>